<name>I4EJ25_9BACT</name>
<reference evidence="1 2" key="1">
    <citation type="journal article" date="2012" name="ISME J.">
        <title>Nitrification expanded: discovery, physiology and genomics of a nitrite-oxidizing bacterium from the phylum Chloroflexi.</title>
        <authorList>
            <person name="Sorokin D.Y."/>
            <person name="Lucker S."/>
            <person name="Vejmelkova D."/>
            <person name="Kostrikina N.A."/>
            <person name="Kleerebezem R."/>
            <person name="Rijpstra W.I."/>
            <person name="Damste J.S."/>
            <person name="Le Paslier D."/>
            <person name="Muyzer G."/>
            <person name="Wagner M."/>
            <person name="van Loosdrecht M.C."/>
            <person name="Daims H."/>
        </authorList>
    </citation>
    <scope>NUCLEOTIDE SEQUENCE [LARGE SCALE GENOMIC DNA]</scope>
    <source>
        <strain evidence="2">none</strain>
    </source>
</reference>
<dbReference type="RefSeq" id="WP_008479032.1">
    <property type="nucleotide sequence ID" value="NZ_CAGS01000309.1"/>
</dbReference>
<protein>
    <submittedName>
        <fullName evidence="1">Uncharacterized protein</fullName>
    </submittedName>
</protein>
<proteinExistence type="predicted"/>
<organism evidence="1 2">
    <name type="scientific">Nitrolancea hollandica Lb</name>
    <dbReference type="NCBI Taxonomy" id="1129897"/>
    <lineage>
        <taxon>Bacteria</taxon>
        <taxon>Pseudomonadati</taxon>
        <taxon>Thermomicrobiota</taxon>
        <taxon>Thermomicrobia</taxon>
        <taxon>Sphaerobacterales</taxon>
        <taxon>Sphaerobacterineae</taxon>
        <taxon>Sphaerobacteraceae</taxon>
        <taxon>Nitrolancea</taxon>
    </lineage>
</organism>
<dbReference type="EMBL" id="CAGS01000309">
    <property type="protein sequence ID" value="CCF84687.1"/>
    <property type="molecule type" value="Genomic_DNA"/>
</dbReference>
<comment type="caution">
    <text evidence="1">The sequence shown here is derived from an EMBL/GenBank/DDBJ whole genome shotgun (WGS) entry which is preliminary data.</text>
</comment>
<dbReference type="SUPFAM" id="SSF47240">
    <property type="entry name" value="Ferritin-like"/>
    <property type="match status" value="1"/>
</dbReference>
<evidence type="ECO:0000313" key="1">
    <source>
        <dbReference type="EMBL" id="CCF84687.1"/>
    </source>
</evidence>
<sequence>MQAKRESEQVTGVSNVTYDALAVLTSALEGAAALEMYKQDAQKAGDREALELFEHLQEQEVDEINRLKGFIKNRLH</sequence>
<dbReference type="OrthoDB" id="495805at2"/>
<dbReference type="Proteomes" id="UP000004221">
    <property type="component" value="Unassembled WGS sequence"/>
</dbReference>
<dbReference type="AlphaFoldDB" id="I4EJ25"/>
<dbReference type="InterPro" id="IPR009078">
    <property type="entry name" value="Ferritin-like_SF"/>
</dbReference>
<keyword evidence="2" id="KW-1185">Reference proteome</keyword>
<evidence type="ECO:0000313" key="2">
    <source>
        <dbReference type="Proteomes" id="UP000004221"/>
    </source>
</evidence>
<accession>I4EJ25</accession>
<gene>
    <name evidence="1" type="ORF">NITHO_3770006</name>
</gene>